<protein>
    <submittedName>
        <fullName evidence="2">Uncharacterized protein</fullName>
    </submittedName>
</protein>
<feature type="region of interest" description="Disordered" evidence="1">
    <location>
        <begin position="43"/>
        <end position="64"/>
    </location>
</feature>
<accession>A0A6S6PH48</accession>
<sequence>MAHDRAPHASSSLHDLARKATHSPKLLTKEEVILLAEHVLKGGEHATEQEKEIAKKATHNPEGMEASELALLGKKTLDVK</sequence>
<reference evidence="2 3" key="1">
    <citation type="submission" date="2020-07" db="EMBL/GenBank/DDBJ databases">
        <title>Complete Genome Sequence of an acetic acid bacterium, Acetobacter aceti JCM20276.</title>
        <authorList>
            <person name="Hirose Y."/>
            <person name="Mihara H."/>
        </authorList>
    </citation>
    <scope>NUCLEOTIDE SEQUENCE [LARGE SCALE GENOMIC DNA]</scope>
    <source>
        <strain evidence="2 3">JCM20276</strain>
    </source>
</reference>
<dbReference type="AlphaFoldDB" id="A0A6S6PH48"/>
<feature type="region of interest" description="Disordered" evidence="1">
    <location>
        <begin position="1"/>
        <end position="24"/>
    </location>
</feature>
<dbReference type="EMBL" id="AP023326">
    <property type="protein sequence ID" value="BCI66599.1"/>
    <property type="molecule type" value="Genomic_DNA"/>
</dbReference>
<organism evidence="2 3">
    <name type="scientific">Acetobacter aceti</name>
    <dbReference type="NCBI Taxonomy" id="435"/>
    <lineage>
        <taxon>Bacteria</taxon>
        <taxon>Pseudomonadati</taxon>
        <taxon>Pseudomonadota</taxon>
        <taxon>Alphaproteobacteria</taxon>
        <taxon>Acetobacterales</taxon>
        <taxon>Acetobacteraceae</taxon>
        <taxon>Acetobacter</taxon>
        <taxon>Acetobacter subgen. Acetobacter</taxon>
    </lineage>
</organism>
<evidence type="ECO:0000313" key="2">
    <source>
        <dbReference type="EMBL" id="BCI66599.1"/>
    </source>
</evidence>
<gene>
    <name evidence="2" type="ORF">AAJCM20276_12230</name>
</gene>
<evidence type="ECO:0000256" key="1">
    <source>
        <dbReference type="SAM" id="MobiDB-lite"/>
    </source>
</evidence>
<evidence type="ECO:0000313" key="3">
    <source>
        <dbReference type="Proteomes" id="UP000515220"/>
    </source>
</evidence>
<name>A0A6S6PH48_ACEAC</name>
<dbReference type="RefSeq" id="WP_099348685.1">
    <property type="nucleotide sequence ID" value="NZ_AP023326.1"/>
</dbReference>
<proteinExistence type="predicted"/>
<feature type="compositionally biased region" description="Basic and acidic residues" evidence="1">
    <location>
        <begin position="43"/>
        <end position="55"/>
    </location>
</feature>
<dbReference type="Proteomes" id="UP000515220">
    <property type="component" value="Chromosome"/>
</dbReference>